<keyword evidence="2" id="KW-0812">Transmembrane</keyword>
<evidence type="ECO:0000313" key="3">
    <source>
        <dbReference type="EMBL" id="GFR96893.1"/>
    </source>
</evidence>
<feature type="transmembrane region" description="Helical" evidence="2">
    <location>
        <begin position="72"/>
        <end position="92"/>
    </location>
</feature>
<dbReference type="Proteomes" id="UP000762676">
    <property type="component" value="Unassembled WGS sequence"/>
</dbReference>
<dbReference type="AlphaFoldDB" id="A0AAV4HF84"/>
<name>A0AAV4HF84_9GAST</name>
<dbReference type="EMBL" id="BMAT01009022">
    <property type="protein sequence ID" value="GFR96893.1"/>
    <property type="molecule type" value="Genomic_DNA"/>
</dbReference>
<reference evidence="3 4" key="1">
    <citation type="journal article" date="2021" name="Elife">
        <title>Chloroplast acquisition without the gene transfer in kleptoplastic sea slugs, Plakobranchus ocellatus.</title>
        <authorList>
            <person name="Maeda T."/>
            <person name="Takahashi S."/>
            <person name="Yoshida T."/>
            <person name="Shimamura S."/>
            <person name="Takaki Y."/>
            <person name="Nagai Y."/>
            <person name="Toyoda A."/>
            <person name="Suzuki Y."/>
            <person name="Arimoto A."/>
            <person name="Ishii H."/>
            <person name="Satoh N."/>
            <person name="Nishiyama T."/>
            <person name="Hasebe M."/>
            <person name="Maruyama T."/>
            <person name="Minagawa J."/>
            <person name="Obokata J."/>
            <person name="Shigenobu S."/>
        </authorList>
    </citation>
    <scope>NUCLEOTIDE SEQUENCE [LARGE SCALE GENOMIC DNA]</scope>
</reference>
<keyword evidence="2" id="KW-0472">Membrane</keyword>
<proteinExistence type="predicted"/>
<keyword evidence="4" id="KW-1185">Reference proteome</keyword>
<protein>
    <submittedName>
        <fullName evidence="3">Uncharacterized protein</fullName>
    </submittedName>
</protein>
<feature type="region of interest" description="Disordered" evidence="1">
    <location>
        <begin position="19"/>
        <end position="47"/>
    </location>
</feature>
<keyword evidence="2" id="KW-1133">Transmembrane helix</keyword>
<evidence type="ECO:0000256" key="1">
    <source>
        <dbReference type="SAM" id="MobiDB-lite"/>
    </source>
</evidence>
<accession>A0AAV4HF84</accession>
<organism evidence="3 4">
    <name type="scientific">Elysia marginata</name>
    <dbReference type="NCBI Taxonomy" id="1093978"/>
    <lineage>
        <taxon>Eukaryota</taxon>
        <taxon>Metazoa</taxon>
        <taxon>Spiralia</taxon>
        <taxon>Lophotrochozoa</taxon>
        <taxon>Mollusca</taxon>
        <taxon>Gastropoda</taxon>
        <taxon>Heterobranchia</taxon>
        <taxon>Euthyneura</taxon>
        <taxon>Panpulmonata</taxon>
        <taxon>Sacoglossa</taxon>
        <taxon>Placobranchoidea</taxon>
        <taxon>Plakobranchidae</taxon>
        <taxon>Elysia</taxon>
    </lineage>
</organism>
<sequence>MNQFRAWLYGYDPGTRLRSNGINESEASGPVEWSEDDKRNTTGEPGVTEHSLKHAILRVIPLAPGDCLECKLVGSGVMLLSGIIVITSAITASTR</sequence>
<evidence type="ECO:0000256" key="2">
    <source>
        <dbReference type="SAM" id="Phobius"/>
    </source>
</evidence>
<comment type="caution">
    <text evidence="3">The sequence shown here is derived from an EMBL/GenBank/DDBJ whole genome shotgun (WGS) entry which is preliminary data.</text>
</comment>
<gene>
    <name evidence="3" type="ORF">ElyMa_004463000</name>
</gene>
<evidence type="ECO:0000313" key="4">
    <source>
        <dbReference type="Proteomes" id="UP000762676"/>
    </source>
</evidence>